<gene>
    <name evidence="1" type="ORF">SAMN05421636_103460</name>
</gene>
<dbReference type="EMBL" id="FNAO01000003">
    <property type="protein sequence ID" value="SDE16193.1"/>
    <property type="molecule type" value="Genomic_DNA"/>
</dbReference>
<sequence length="125" mass="14720">MTLFFSILLVLIAIPFLFKQHPQFGKVPKGKRLERIKRSPNFKDGKFQNIRFTPMLTEGYSMANVTYNFLFKKIPRRRRTDTVPSIKTDLLQLPTESNVLVWFGHSSKFVLANHPWDAPWNELLR</sequence>
<reference evidence="1 2" key="1">
    <citation type="submission" date="2016-10" db="EMBL/GenBank/DDBJ databases">
        <authorList>
            <person name="de Groot N.N."/>
        </authorList>
    </citation>
    <scope>NUCLEOTIDE SEQUENCE [LARGE SCALE GENOMIC DNA]</scope>
    <source>
        <strain evidence="1 2">DSM 23421</strain>
    </source>
</reference>
<evidence type="ECO:0000313" key="1">
    <source>
        <dbReference type="EMBL" id="SDE16193.1"/>
    </source>
</evidence>
<dbReference type="STRING" id="641691.SAMN05421636_103460"/>
<proteinExistence type="predicted"/>
<organism evidence="1 2">
    <name type="scientific">Pricia antarctica</name>
    <dbReference type="NCBI Taxonomy" id="641691"/>
    <lineage>
        <taxon>Bacteria</taxon>
        <taxon>Pseudomonadati</taxon>
        <taxon>Bacteroidota</taxon>
        <taxon>Flavobacteriia</taxon>
        <taxon>Flavobacteriales</taxon>
        <taxon>Flavobacteriaceae</taxon>
        <taxon>Pricia</taxon>
    </lineage>
</organism>
<keyword evidence="2" id="KW-1185">Reference proteome</keyword>
<name>A0A1G7AN46_9FLAO</name>
<dbReference type="AlphaFoldDB" id="A0A1G7AN46"/>
<evidence type="ECO:0008006" key="3">
    <source>
        <dbReference type="Google" id="ProtNLM"/>
    </source>
</evidence>
<evidence type="ECO:0000313" key="2">
    <source>
        <dbReference type="Proteomes" id="UP000199109"/>
    </source>
</evidence>
<protein>
    <recommendedName>
        <fullName evidence="3">MBL fold metallo-hydrolase</fullName>
    </recommendedName>
</protein>
<dbReference type="Proteomes" id="UP000199109">
    <property type="component" value="Unassembled WGS sequence"/>
</dbReference>
<accession>A0A1G7AN46</accession>